<name>A0ABS5E686_9PROT</name>
<dbReference type="Pfam" id="PF06325">
    <property type="entry name" value="PrmA"/>
    <property type="match status" value="1"/>
</dbReference>
<gene>
    <name evidence="3" type="ORF">KB213_05030</name>
</gene>
<evidence type="ECO:0000256" key="1">
    <source>
        <dbReference type="ARBA" id="ARBA00022603"/>
    </source>
</evidence>
<keyword evidence="2" id="KW-0808">Transferase</keyword>
<dbReference type="CDD" id="cd02440">
    <property type="entry name" value="AdoMet_MTases"/>
    <property type="match status" value="1"/>
</dbReference>
<dbReference type="InterPro" id="IPR029063">
    <property type="entry name" value="SAM-dependent_MTases_sf"/>
</dbReference>
<evidence type="ECO:0000313" key="4">
    <source>
        <dbReference type="Proteomes" id="UP000677812"/>
    </source>
</evidence>
<dbReference type="Proteomes" id="UP000677812">
    <property type="component" value="Unassembled WGS sequence"/>
</dbReference>
<evidence type="ECO:0000313" key="3">
    <source>
        <dbReference type="EMBL" id="MBR0559420.1"/>
    </source>
</evidence>
<keyword evidence="1 3" id="KW-0489">Methyltransferase</keyword>
<dbReference type="RefSeq" id="WP_211680893.1">
    <property type="nucleotide sequence ID" value="NZ_JAGRQH010000002.1"/>
</dbReference>
<keyword evidence="4" id="KW-1185">Reference proteome</keyword>
<dbReference type="InterPro" id="IPR050078">
    <property type="entry name" value="Ribosomal_L11_MeTrfase_PrmA"/>
</dbReference>
<dbReference type="Gene3D" id="3.40.50.150">
    <property type="entry name" value="Vaccinia Virus protein VP39"/>
    <property type="match status" value="1"/>
</dbReference>
<sequence>MNPHADPTAFIRSHTTVARAPFVPEIPLYLATEITPLWQASADFLEQHDLEPPYWAFAWPGSQLIARTILDQPEHVRGKHVLDLACGCGLAGIAAAKSGAAHTSANDIDPFALSALNLNAALNAVHITAQPHDLIGTKPTCDLMIVGDVCYDAAIAARILPWLQSCTACCDVWLCDPGRHYGPTSSTASFLKDAPLEVLAQASIPTLQDLESSNTRLTTLYRLPKNPA</sequence>
<dbReference type="GO" id="GO:0032259">
    <property type="term" value="P:methylation"/>
    <property type="evidence" value="ECO:0007669"/>
    <property type="project" value="UniProtKB-KW"/>
</dbReference>
<evidence type="ECO:0000256" key="2">
    <source>
        <dbReference type="ARBA" id="ARBA00022679"/>
    </source>
</evidence>
<proteinExistence type="predicted"/>
<dbReference type="EMBL" id="JAGRQH010000002">
    <property type="protein sequence ID" value="MBR0559420.1"/>
    <property type="molecule type" value="Genomic_DNA"/>
</dbReference>
<dbReference type="PANTHER" id="PTHR43648:SF1">
    <property type="entry name" value="ELECTRON TRANSFER FLAVOPROTEIN BETA SUBUNIT LYSINE METHYLTRANSFERASE"/>
    <property type="match status" value="1"/>
</dbReference>
<dbReference type="PANTHER" id="PTHR43648">
    <property type="entry name" value="ELECTRON TRANSFER FLAVOPROTEIN BETA SUBUNIT LYSINE METHYLTRANSFERASE"/>
    <property type="match status" value="1"/>
</dbReference>
<dbReference type="GO" id="GO:0008168">
    <property type="term" value="F:methyltransferase activity"/>
    <property type="evidence" value="ECO:0007669"/>
    <property type="project" value="UniProtKB-KW"/>
</dbReference>
<protein>
    <submittedName>
        <fullName evidence="3">Methyltransferase</fullName>
    </submittedName>
</protein>
<organism evidence="3 4">
    <name type="scientific">Neokomagataea anthophila</name>
    <dbReference type="NCBI Taxonomy" id="2826925"/>
    <lineage>
        <taxon>Bacteria</taxon>
        <taxon>Pseudomonadati</taxon>
        <taxon>Pseudomonadota</taxon>
        <taxon>Alphaproteobacteria</taxon>
        <taxon>Acetobacterales</taxon>
        <taxon>Acetobacteraceae</taxon>
        <taxon>Neokomagataea</taxon>
    </lineage>
</organism>
<dbReference type="SUPFAM" id="SSF53335">
    <property type="entry name" value="S-adenosyl-L-methionine-dependent methyltransferases"/>
    <property type="match status" value="1"/>
</dbReference>
<reference evidence="3 4" key="1">
    <citation type="submission" date="2021-04" db="EMBL/GenBank/DDBJ databases">
        <title>The complete genome sequence of Neokomagataea sp. TBRC 2177.</title>
        <authorList>
            <person name="Charoenyingcharoen P."/>
            <person name="Yukphan P."/>
        </authorList>
    </citation>
    <scope>NUCLEOTIDE SEQUENCE [LARGE SCALE GENOMIC DNA]</scope>
    <source>
        <strain evidence="3 4">TBRC 2177</strain>
    </source>
</reference>
<comment type="caution">
    <text evidence="3">The sequence shown here is derived from an EMBL/GenBank/DDBJ whole genome shotgun (WGS) entry which is preliminary data.</text>
</comment>
<accession>A0ABS5E686</accession>